<feature type="non-terminal residue" evidence="14">
    <location>
        <position position="1842"/>
    </location>
</feature>
<dbReference type="Pfam" id="PF13602">
    <property type="entry name" value="ADH_zinc_N_2"/>
    <property type="match status" value="1"/>
</dbReference>
<dbReference type="InterPro" id="IPR042104">
    <property type="entry name" value="PKS_dehydratase_sf"/>
</dbReference>
<evidence type="ECO:0000313" key="15">
    <source>
        <dbReference type="Proteomes" id="UP001183246"/>
    </source>
</evidence>
<organism evidence="14 15">
    <name type="scientific">Streptomyces litchfieldiae</name>
    <dbReference type="NCBI Taxonomy" id="3075543"/>
    <lineage>
        <taxon>Bacteria</taxon>
        <taxon>Bacillati</taxon>
        <taxon>Actinomycetota</taxon>
        <taxon>Actinomycetes</taxon>
        <taxon>Kitasatosporales</taxon>
        <taxon>Streptomycetaceae</taxon>
        <taxon>Streptomyces</taxon>
    </lineage>
</organism>
<feature type="coiled-coil region" evidence="10">
    <location>
        <begin position="4"/>
        <end position="31"/>
    </location>
</feature>
<dbReference type="Pfam" id="PF08240">
    <property type="entry name" value="ADH_N"/>
    <property type="match status" value="1"/>
</dbReference>
<evidence type="ECO:0000256" key="6">
    <source>
        <dbReference type="ARBA" id="ARBA00023194"/>
    </source>
</evidence>
<dbReference type="SUPFAM" id="SSF50129">
    <property type="entry name" value="GroES-like"/>
    <property type="match status" value="1"/>
</dbReference>
<dbReference type="InterPro" id="IPR014031">
    <property type="entry name" value="Ketoacyl_synth_C"/>
</dbReference>
<keyword evidence="4" id="KW-0597">Phosphoprotein</keyword>
<feature type="region of interest" description="N-terminal hotdog fold" evidence="9">
    <location>
        <begin position="945"/>
        <end position="1070"/>
    </location>
</feature>
<keyword evidence="8" id="KW-0012">Acyltransferase</keyword>
<dbReference type="RefSeq" id="WP_311708896.1">
    <property type="nucleotide sequence ID" value="NZ_JAVREL010000046.1"/>
</dbReference>
<evidence type="ECO:0000256" key="2">
    <source>
        <dbReference type="ARBA" id="ARBA00004792"/>
    </source>
</evidence>
<dbReference type="InterPro" id="IPR002364">
    <property type="entry name" value="Quin_OxRdtase/zeta-crystal_CS"/>
</dbReference>
<dbReference type="PROSITE" id="PS01162">
    <property type="entry name" value="QOR_ZETA_CRYSTAL"/>
    <property type="match status" value="1"/>
</dbReference>
<dbReference type="EMBL" id="JAVREL010000046">
    <property type="protein sequence ID" value="MDT0347771.1"/>
    <property type="molecule type" value="Genomic_DNA"/>
</dbReference>
<dbReference type="InterPro" id="IPR013968">
    <property type="entry name" value="PKS_KR"/>
</dbReference>
<name>A0ABU2N1H7_9ACTN</name>
<dbReference type="Pfam" id="PF14765">
    <property type="entry name" value="PS-DH"/>
    <property type="match status" value="1"/>
</dbReference>
<dbReference type="Gene3D" id="3.40.47.10">
    <property type="match status" value="1"/>
</dbReference>
<dbReference type="PROSITE" id="PS52004">
    <property type="entry name" value="KS3_2"/>
    <property type="match status" value="1"/>
</dbReference>
<evidence type="ECO:0000259" key="12">
    <source>
        <dbReference type="PROSITE" id="PS52004"/>
    </source>
</evidence>
<dbReference type="Pfam" id="PF00109">
    <property type="entry name" value="ketoacyl-synt"/>
    <property type="match status" value="1"/>
</dbReference>
<dbReference type="InterPro" id="IPR032821">
    <property type="entry name" value="PKS_assoc"/>
</dbReference>
<evidence type="ECO:0000256" key="7">
    <source>
        <dbReference type="ARBA" id="ARBA00023268"/>
    </source>
</evidence>
<feature type="active site" description="Proton donor; for dehydratase activity" evidence="9">
    <location>
        <position position="1147"/>
    </location>
</feature>
<dbReference type="InterPro" id="IPR050091">
    <property type="entry name" value="PKS_NRPS_Biosynth_Enz"/>
</dbReference>
<dbReference type="Gene3D" id="3.10.129.110">
    <property type="entry name" value="Polyketide synthase dehydratase"/>
    <property type="match status" value="1"/>
</dbReference>
<dbReference type="SUPFAM" id="SSF55048">
    <property type="entry name" value="Probable ACP-binding domain of malonyl-CoA ACP transacylase"/>
    <property type="match status" value="1"/>
</dbReference>
<comment type="cofactor">
    <cofactor evidence="1">
        <name>pantetheine 4'-phosphate</name>
        <dbReference type="ChEBI" id="CHEBI:47942"/>
    </cofactor>
</comment>
<dbReference type="Gene3D" id="3.40.50.720">
    <property type="entry name" value="NAD(P)-binding Rossmann-like Domain"/>
    <property type="match status" value="1"/>
</dbReference>
<dbReference type="Pfam" id="PF08659">
    <property type="entry name" value="KR"/>
    <property type="match status" value="1"/>
</dbReference>
<dbReference type="Gene3D" id="3.30.70.3290">
    <property type="match status" value="1"/>
</dbReference>
<dbReference type="InterPro" id="IPR020807">
    <property type="entry name" value="PKS_DH"/>
</dbReference>
<dbReference type="Gene3D" id="3.90.180.10">
    <property type="entry name" value="Medium-chain alcohol dehydrogenases, catalytic domain"/>
    <property type="match status" value="1"/>
</dbReference>
<feature type="domain" description="PKS/mFAS DH" evidence="13">
    <location>
        <begin position="945"/>
        <end position="1225"/>
    </location>
</feature>
<dbReference type="InterPro" id="IPR016039">
    <property type="entry name" value="Thiolase-like"/>
</dbReference>
<accession>A0ABU2N1H7</accession>
<protein>
    <submittedName>
        <fullName evidence="14">Beta-ketoacyl synthase N-terminal-like domain-containing protein</fullName>
    </submittedName>
</protein>
<dbReference type="InterPro" id="IPR014043">
    <property type="entry name" value="Acyl_transferase_dom"/>
</dbReference>
<dbReference type="PANTHER" id="PTHR43775">
    <property type="entry name" value="FATTY ACID SYNTHASE"/>
    <property type="match status" value="1"/>
</dbReference>
<evidence type="ECO:0000256" key="9">
    <source>
        <dbReference type="PROSITE-ProRule" id="PRU01363"/>
    </source>
</evidence>
<gene>
    <name evidence="14" type="ORF">RM590_35205</name>
</gene>
<keyword evidence="3" id="KW-0596">Phosphopantetheine</keyword>
<dbReference type="Gene3D" id="3.40.50.11460">
    <property type="match status" value="1"/>
</dbReference>
<dbReference type="InterPro" id="IPR016035">
    <property type="entry name" value="Acyl_Trfase/lysoPLipase"/>
</dbReference>
<comment type="pathway">
    <text evidence="2">Antibiotic biosynthesis.</text>
</comment>
<dbReference type="InterPro" id="IPR015083">
    <property type="entry name" value="NorB/c/GfsB-D-like_docking"/>
</dbReference>
<dbReference type="Pfam" id="PF02801">
    <property type="entry name" value="Ketoacyl-synt_C"/>
    <property type="match status" value="1"/>
</dbReference>
<dbReference type="PROSITE" id="PS52019">
    <property type="entry name" value="PKS_MFAS_DH"/>
    <property type="match status" value="1"/>
</dbReference>
<dbReference type="InterPro" id="IPR013154">
    <property type="entry name" value="ADH-like_N"/>
</dbReference>
<evidence type="ECO:0000256" key="8">
    <source>
        <dbReference type="ARBA" id="ARBA00023315"/>
    </source>
</evidence>
<dbReference type="Pfam" id="PF08990">
    <property type="entry name" value="Docking"/>
    <property type="match status" value="1"/>
</dbReference>
<dbReference type="SMART" id="SM00826">
    <property type="entry name" value="PKS_DH"/>
    <property type="match status" value="1"/>
</dbReference>
<dbReference type="InterPro" id="IPR049551">
    <property type="entry name" value="PKS_DH_C"/>
</dbReference>
<dbReference type="PROSITE" id="PS00606">
    <property type="entry name" value="KS3_1"/>
    <property type="match status" value="1"/>
</dbReference>
<keyword evidence="10" id="KW-0175">Coiled coil</keyword>
<evidence type="ECO:0000256" key="3">
    <source>
        <dbReference type="ARBA" id="ARBA00022450"/>
    </source>
</evidence>
<keyword evidence="15" id="KW-1185">Reference proteome</keyword>
<dbReference type="Proteomes" id="UP001183246">
    <property type="component" value="Unassembled WGS sequence"/>
</dbReference>
<dbReference type="SMART" id="SM00827">
    <property type="entry name" value="PKS_AT"/>
    <property type="match status" value="1"/>
</dbReference>
<dbReference type="Pfam" id="PF21089">
    <property type="entry name" value="PKS_DH_N"/>
    <property type="match status" value="1"/>
</dbReference>
<dbReference type="InterPro" id="IPR036291">
    <property type="entry name" value="NAD(P)-bd_dom_sf"/>
</dbReference>
<dbReference type="InterPro" id="IPR020843">
    <property type="entry name" value="ER"/>
</dbReference>
<dbReference type="Pfam" id="PF16197">
    <property type="entry name" value="KAsynt_C_assoc"/>
    <property type="match status" value="1"/>
</dbReference>
<keyword evidence="7" id="KW-0511">Multifunctional enzyme</keyword>
<reference evidence="15" key="1">
    <citation type="submission" date="2023-07" db="EMBL/GenBank/DDBJ databases">
        <title>30 novel species of actinomycetes from the DSMZ collection.</title>
        <authorList>
            <person name="Nouioui I."/>
        </authorList>
    </citation>
    <scope>NUCLEOTIDE SEQUENCE [LARGE SCALE GENOMIC DNA]</scope>
    <source>
        <strain evidence="15">DSM 44938</strain>
    </source>
</reference>
<dbReference type="InterPro" id="IPR016036">
    <property type="entry name" value="Malonyl_transacylase_ACP-bd"/>
</dbReference>
<dbReference type="SMART" id="SM00829">
    <property type="entry name" value="PKS_ER"/>
    <property type="match status" value="1"/>
</dbReference>
<dbReference type="InterPro" id="IPR049900">
    <property type="entry name" value="PKS_mFAS_DH"/>
</dbReference>
<dbReference type="SMART" id="SM00825">
    <property type="entry name" value="PKS_KS"/>
    <property type="match status" value="1"/>
</dbReference>
<evidence type="ECO:0000256" key="4">
    <source>
        <dbReference type="ARBA" id="ARBA00022553"/>
    </source>
</evidence>
<dbReference type="CDD" id="cd05195">
    <property type="entry name" value="enoyl_red"/>
    <property type="match status" value="1"/>
</dbReference>
<evidence type="ECO:0000256" key="5">
    <source>
        <dbReference type="ARBA" id="ARBA00022679"/>
    </source>
</evidence>
<dbReference type="InterPro" id="IPR001227">
    <property type="entry name" value="Ac_transferase_dom_sf"/>
</dbReference>
<dbReference type="InterPro" id="IPR049552">
    <property type="entry name" value="PKS_DH_N"/>
</dbReference>
<dbReference type="InterPro" id="IPR014030">
    <property type="entry name" value="Ketoacyl_synth_N"/>
</dbReference>
<dbReference type="SUPFAM" id="SSF52151">
    <property type="entry name" value="FabD/lysophospholipase-like"/>
    <property type="match status" value="1"/>
</dbReference>
<sequence length="1842" mass="191860">MNEEEKLRDYLRRATADLRKARRRVRELEEEEPIAIVGMGCRYPGGVSSPDELWQLVAEGRDAVSEFPVNRGWDVESIYDPEPGAVGKTYSREGGFLHDAGEFDADFFGISPREALAMDPQQRLLLEVSWETLERARVVPAALRGSRTGVFLGGHYLGYGEGHQRQSVAGGDQGDEGHLMTGGAGSVMSGRIAYTLGLEGPAVSVDTACSSSLVALHLACQALREDECDLALAGGVMVLDNPGVFISFSQQRGLARDGRCKAFAAAADGTGWGEGVGLLLVERLSDARRNGHQVLAVVRGSALNQDGASNGLSAPNGPAQQRVIRQALAKARLSPADIDAVEAHGTGTSLGDPIEAQALLATYGRERAHGRPLWLGSIKSNIGHAQAAAGVAGVIKTVMALRHGVLPKTLHAEERSPHIDWSSGTVELLTESIAWPDTGRPRRAAVSSFGVSGTNAHLILEQAPPAPEPTAAEETAPAELPVLPWSLSARSEPALRAQARRLHAFLTDATADGDAATTADIGVSLAATRATLEHRAVLLGRDRDDLLAGLERLAEGGESGTLTRGTARGPVKTALMFTGQGAQRPGMGHELYRTFPVFAAAFDAVCERLDPRLERPLRDVVFDATATPGQGPLDETAWTQAALFAIEVALFRLVESFGVRPDALIGHSVGEVAAAHAAGLLSLDDACSLVAARGRLMQALPRGGAMLSVRAAEERVARDIEGMADRVSLAAVNGPESVVVSGDAETVAGLRERWTAEGLKTRPLRVSHAFHSPLMEPMLADFAEVVAGLTFTEPAVALVSNLTGRPAGIEEIGTADYWVRHVREPVRFADGVAALAGQGIRVFLELGPEGVLSAMAEECLPPERGRTPVAVPVLRKNRDETETLLAALGRAHCAGTAVDWTAVLAGTGARIVDLPTYAFQREHRWLVSGPATGDPADFGLTAAGHPLLGAAVRPADSDGLLLTGRISAATQPWLNDHQVLGAVLVPGTAFLEWAVRAGDEAGCGHVEELALEVPLVLPERGAVQVQVSVGAPDDTGRRPVGVHARPEDAGDGAPWIRHATGTLAAALPAAPPADDGLTGQWPPAGAEPVDLTGFYADTAETGYGYGPAFQGLRAAWRLGPDVYAEVALPDELKDRASRFGLHPALLDACLHALRAGDFLADTGETRLPFLWSGVTLHASGAHALRMRLAAAGTDTVTMSLADPAGGPVATVDAVVLRPVAAEQLSRPGPGALDALFRVEWVPLAVPEQPVPSADTRWAVAGPDPLGLAAALSGAPGAVTAHAGLADLCRAVEAGETSAPDRILLPCAPPPGDDLAAAAHAVTAEVLGALQTWLADERLADSRLVVVTRGAVPAGDGPEPASPALSAVWGLVRSAQAEHTGRITLLDLPGEHGGTVALPRAIAGAEALGEPQLALRAGDILVPRLTRVATDDTLAPPPGADTWRLDSVTAGTLDGLALVPAPEAAEQPLGEGEVRVAVRAAGLNFRDVLIALGMYPGPAVMGSEGAGVITEVGPGVMGLAVGDRVLGLMTKAFGPVTVTDQRLITRMPDDWTFERAASVPLVFLTAYYALRDLAGLKPGESVLVHAAAGGVGMAAAQLARHWGAEVYGTASEGKWDTLRGLGIDERRIASSRTTGFRTAFAAEAGERGIDVVLNALAGEFVDASLELLADGGRFLEMGKTDIRDAASVAAAHPGVRYQAFDLMEAGRDRIGEMLRDLVDLLARGVITPLPVAAHPIGRAPAVFRAMSQAKHIGKLVLTLPRPEVDVSSGWVLVSGGLGSLGGVVARWLVGVRGVRRLVLVGRRGLGSVGAGGLVEELVGLGAVDVRVVGCDVGDRGALAGVLE</sequence>
<dbReference type="InterPro" id="IPR011032">
    <property type="entry name" value="GroES-like_sf"/>
</dbReference>
<evidence type="ECO:0000256" key="1">
    <source>
        <dbReference type="ARBA" id="ARBA00001957"/>
    </source>
</evidence>
<dbReference type="Pfam" id="PF22953">
    <property type="entry name" value="SpnB_Rossmann"/>
    <property type="match status" value="1"/>
</dbReference>
<evidence type="ECO:0000256" key="11">
    <source>
        <dbReference type="SAM" id="MobiDB-lite"/>
    </source>
</evidence>
<feature type="region of interest" description="Disordered" evidence="11">
    <location>
        <begin position="1030"/>
        <end position="1053"/>
    </location>
</feature>
<dbReference type="Gene3D" id="3.40.366.10">
    <property type="entry name" value="Malonyl-Coenzyme A Acyl Carrier Protein, domain 2"/>
    <property type="match status" value="1"/>
</dbReference>
<keyword evidence="6" id="KW-0045">Antibiotic biosynthesis</keyword>
<dbReference type="SUPFAM" id="SSF51735">
    <property type="entry name" value="NAD(P)-binding Rossmann-fold domains"/>
    <property type="match status" value="3"/>
</dbReference>
<comment type="caution">
    <text evidence="14">The sequence shown here is derived from an EMBL/GenBank/DDBJ whole genome shotgun (WGS) entry which is preliminary data.</text>
</comment>
<feature type="domain" description="Ketosynthase family 3 (KS3)" evidence="12">
    <location>
        <begin position="31"/>
        <end position="462"/>
    </location>
</feature>
<dbReference type="CDD" id="cd00833">
    <property type="entry name" value="PKS"/>
    <property type="match status" value="1"/>
</dbReference>
<feature type="region of interest" description="C-terminal hotdog fold" evidence="9">
    <location>
        <begin position="1086"/>
        <end position="1225"/>
    </location>
</feature>
<proteinExistence type="predicted"/>
<dbReference type="InterPro" id="IPR020841">
    <property type="entry name" value="PKS_Beta-ketoAc_synthase_dom"/>
</dbReference>
<dbReference type="InterPro" id="IPR018201">
    <property type="entry name" value="Ketoacyl_synth_AS"/>
</dbReference>
<dbReference type="InterPro" id="IPR055123">
    <property type="entry name" value="SpnB-like_Rossmann"/>
</dbReference>
<keyword evidence="5" id="KW-0808">Transferase</keyword>
<evidence type="ECO:0000313" key="14">
    <source>
        <dbReference type="EMBL" id="MDT0347771.1"/>
    </source>
</evidence>
<feature type="active site" description="Proton acceptor; for dehydratase activity" evidence="9">
    <location>
        <position position="977"/>
    </location>
</feature>
<dbReference type="SUPFAM" id="SSF53901">
    <property type="entry name" value="Thiolase-like"/>
    <property type="match status" value="1"/>
</dbReference>
<evidence type="ECO:0000256" key="10">
    <source>
        <dbReference type="SAM" id="Coils"/>
    </source>
</evidence>
<dbReference type="PANTHER" id="PTHR43775:SF51">
    <property type="entry name" value="INACTIVE PHENOLPHTHIOCEROL SYNTHESIS POLYKETIDE SYNTHASE TYPE I PKS1-RELATED"/>
    <property type="match status" value="1"/>
</dbReference>
<evidence type="ECO:0000259" key="13">
    <source>
        <dbReference type="PROSITE" id="PS52019"/>
    </source>
</evidence>
<dbReference type="Pfam" id="PF00698">
    <property type="entry name" value="Acyl_transf_1"/>
    <property type="match status" value="1"/>
</dbReference>